<keyword evidence="6" id="KW-0804">Transcription</keyword>
<keyword evidence="3" id="KW-0862">Zinc</keyword>
<protein>
    <recommendedName>
        <fullName evidence="9">Copper-fist domain-containing protein</fullName>
    </recommendedName>
</protein>
<dbReference type="GO" id="GO:0006879">
    <property type="term" value="P:intracellular iron ion homeostasis"/>
    <property type="evidence" value="ECO:0007669"/>
    <property type="project" value="TreeGrafter"/>
</dbReference>
<evidence type="ECO:0000259" key="9">
    <source>
        <dbReference type="PROSITE" id="PS50073"/>
    </source>
</evidence>
<evidence type="ECO:0000256" key="8">
    <source>
        <dbReference type="SAM" id="MobiDB-lite"/>
    </source>
</evidence>
<evidence type="ECO:0000256" key="5">
    <source>
        <dbReference type="ARBA" id="ARBA00023015"/>
    </source>
</evidence>
<dbReference type="PRINTS" id="PR00617">
    <property type="entry name" value="COPPERFIST"/>
</dbReference>
<dbReference type="InterPro" id="IPR001083">
    <property type="entry name" value="Cu_fist_DNA-bd_dom"/>
</dbReference>
<gene>
    <name evidence="10" type="ORF">N7450_005256</name>
</gene>
<evidence type="ECO:0000256" key="7">
    <source>
        <dbReference type="ARBA" id="ARBA00023242"/>
    </source>
</evidence>
<comment type="subcellular location">
    <subcellularLocation>
        <location evidence="1">Nucleus</location>
    </subcellularLocation>
</comment>
<evidence type="ECO:0000313" key="11">
    <source>
        <dbReference type="Proteomes" id="UP001216150"/>
    </source>
</evidence>
<feature type="compositionally biased region" description="Low complexity" evidence="8">
    <location>
        <begin position="157"/>
        <end position="193"/>
    </location>
</feature>
<dbReference type="GO" id="GO:0005507">
    <property type="term" value="F:copper ion binding"/>
    <property type="evidence" value="ECO:0007669"/>
    <property type="project" value="InterPro"/>
</dbReference>
<dbReference type="Gene3D" id="3.90.430.10">
    <property type="entry name" value="Copper fist DNA-binding domain"/>
    <property type="match status" value="1"/>
</dbReference>
<dbReference type="GO" id="GO:0005634">
    <property type="term" value="C:nucleus"/>
    <property type="evidence" value="ECO:0007669"/>
    <property type="project" value="UniProtKB-SubCell"/>
</dbReference>
<dbReference type="SUPFAM" id="SSF57879">
    <property type="entry name" value="Zinc domain conserved in yeast copper-regulated transcription factors"/>
    <property type="match status" value="1"/>
</dbReference>
<accession>A0AAD6GX50</accession>
<keyword evidence="2" id="KW-0479">Metal-binding</keyword>
<proteinExistence type="predicted"/>
<dbReference type="SMART" id="SM01090">
    <property type="entry name" value="Copper-fist"/>
    <property type="match status" value="1"/>
</dbReference>
<dbReference type="InterPro" id="IPR051763">
    <property type="entry name" value="Copper_Homeo_Regul"/>
</dbReference>
<feature type="compositionally biased region" description="Basic residues" evidence="8">
    <location>
        <begin position="68"/>
        <end position="84"/>
    </location>
</feature>
<dbReference type="InterPro" id="IPR036395">
    <property type="entry name" value="Cu_fist_DNA-bd_dom_sf"/>
</dbReference>
<feature type="compositionally biased region" description="Basic and acidic residues" evidence="8">
    <location>
        <begin position="55"/>
        <end position="67"/>
    </location>
</feature>
<keyword evidence="11" id="KW-1185">Reference proteome</keyword>
<feature type="region of interest" description="Disordered" evidence="8">
    <location>
        <begin position="55"/>
        <end position="198"/>
    </location>
</feature>
<dbReference type="Pfam" id="PF00649">
    <property type="entry name" value="Copper-fist"/>
    <property type="match status" value="1"/>
</dbReference>
<dbReference type="GO" id="GO:0006878">
    <property type="term" value="P:intracellular copper ion homeostasis"/>
    <property type="evidence" value="ECO:0007669"/>
    <property type="project" value="TreeGrafter"/>
</dbReference>
<dbReference type="PROSITE" id="PS50073">
    <property type="entry name" value="COPPER_FIST_2"/>
    <property type="match status" value="1"/>
</dbReference>
<dbReference type="GO" id="GO:0045944">
    <property type="term" value="P:positive regulation of transcription by RNA polymerase II"/>
    <property type="evidence" value="ECO:0007669"/>
    <property type="project" value="TreeGrafter"/>
</dbReference>
<evidence type="ECO:0000256" key="4">
    <source>
        <dbReference type="ARBA" id="ARBA00023008"/>
    </source>
</evidence>
<dbReference type="GO" id="GO:0000981">
    <property type="term" value="F:DNA-binding transcription factor activity, RNA polymerase II-specific"/>
    <property type="evidence" value="ECO:0007669"/>
    <property type="project" value="TreeGrafter"/>
</dbReference>
<dbReference type="Proteomes" id="UP001216150">
    <property type="component" value="Unassembled WGS sequence"/>
</dbReference>
<dbReference type="PANTHER" id="PTHR28088">
    <property type="entry name" value="TRANSCRIPTIONAL ACTIVATOR HAA1-RELATED"/>
    <property type="match status" value="1"/>
</dbReference>
<comment type="caution">
    <text evidence="10">The sequence shown here is derived from an EMBL/GenBank/DDBJ whole genome shotgun (WGS) entry which is preliminary data.</text>
</comment>
<evidence type="ECO:0000256" key="2">
    <source>
        <dbReference type="ARBA" id="ARBA00022723"/>
    </source>
</evidence>
<dbReference type="AlphaFoldDB" id="A0AAD6GX50"/>
<dbReference type="PANTHER" id="PTHR28088:SF5">
    <property type="entry name" value="TRANSCRIPTIONAL ACTIVATOR HAA1-RELATED"/>
    <property type="match status" value="1"/>
</dbReference>
<name>A0AAD6GX50_9EURO</name>
<feature type="domain" description="Copper-fist" evidence="9">
    <location>
        <begin position="1"/>
        <end position="39"/>
    </location>
</feature>
<feature type="compositionally biased region" description="Low complexity" evidence="8">
    <location>
        <begin position="111"/>
        <end position="136"/>
    </location>
</feature>
<dbReference type="GO" id="GO:0000978">
    <property type="term" value="F:RNA polymerase II cis-regulatory region sequence-specific DNA binding"/>
    <property type="evidence" value="ECO:0007669"/>
    <property type="project" value="TreeGrafter"/>
</dbReference>
<dbReference type="EMBL" id="JAQJAC010000003">
    <property type="protein sequence ID" value="KAJ5591284.1"/>
    <property type="molecule type" value="Genomic_DNA"/>
</dbReference>
<keyword evidence="5" id="KW-0805">Transcription regulation</keyword>
<reference evidence="10 11" key="1">
    <citation type="journal article" date="2023" name="IMA Fungus">
        <title>Comparative genomic study of the Penicillium genus elucidates a diverse pangenome and 15 lateral gene transfer events.</title>
        <authorList>
            <person name="Petersen C."/>
            <person name="Sorensen T."/>
            <person name="Nielsen M.R."/>
            <person name="Sondergaard T.E."/>
            <person name="Sorensen J.L."/>
            <person name="Fitzpatrick D.A."/>
            <person name="Frisvad J.C."/>
            <person name="Nielsen K.L."/>
        </authorList>
    </citation>
    <scope>NUCLEOTIDE SEQUENCE [LARGE SCALE GENOMIC DNA]</scope>
    <source>
        <strain evidence="10 11">IBT 29057</strain>
    </source>
</reference>
<keyword evidence="4" id="KW-0186">Copper</keyword>
<evidence type="ECO:0000256" key="6">
    <source>
        <dbReference type="ARBA" id="ARBA00023163"/>
    </source>
</evidence>
<sequence>MLIDGQKWACEACIRGHRVTSCKHHDRPLIRIKRKGRPFATCTVCQSTPCTAPSEHARAKREAELKTPTKKAAHARLYPRHHNPHGFLPIAPRPSTSSKSDKRASATSQHSVETLSSSTRVSRSGSTSASASVSESHTPIYPDSSSRRDSALTADWSGSEGSGTESSSRTRSTTTKAMSRTSSAAQTSSASSQPFLRSAPENLTLDPLLVEHTFDPMYSLLPSTISGSEMAQTIPMISPLEGGNPFDIPMDPSLTLNDSLGYLENMDVDLTEGFPDEVFHVEDWSRYMWSPETGFEHLDTGFPPVTLPPVTQ</sequence>
<organism evidence="10 11">
    <name type="scientific">Penicillium hetheringtonii</name>
    <dbReference type="NCBI Taxonomy" id="911720"/>
    <lineage>
        <taxon>Eukaryota</taxon>
        <taxon>Fungi</taxon>
        <taxon>Dikarya</taxon>
        <taxon>Ascomycota</taxon>
        <taxon>Pezizomycotina</taxon>
        <taxon>Eurotiomycetes</taxon>
        <taxon>Eurotiomycetidae</taxon>
        <taxon>Eurotiales</taxon>
        <taxon>Aspergillaceae</taxon>
        <taxon>Penicillium</taxon>
    </lineage>
</organism>
<keyword evidence="7" id="KW-0539">Nucleus</keyword>
<dbReference type="SMART" id="SM00412">
    <property type="entry name" value="Cu_FIST"/>
    <property type="match status" value="1"/>
</dbReference>
<dbReference type="FunFam" id="3.90.430.10:FF:000001">
    <property type="entry name" value="Copper fist DNA-binding protein"/>
    <property type="match status" value="1"/>
</dbReference>
<evidence type="ECO:0000256" key="3">
    <source>
        <dbReference type="ARBA" id="ARBA00022833"/>
    </source>
</evidence>
<evidence type="ECO:0000313" key="10">
    <source>
        <dbReference type="EMBL" id="KAJ5591284.1"/>
    </source>
</evidence>
<evidence type="ECO:0000256" key="1">
    <source>
        <dbReference type="ARBA" id="ARBA00004123"/>
    </source>
</evidence>